<sequence length="911" mass="103481">MSDSSRDSLFNECIDAIKSTILPAELESLRRYADVNALVQDMRALCATRQNENQRLLHCTKKIALFAHAFAPYFDMVNLFVELDPNWIAWFWGLLGLVFKVGSDHALFLERTCDVYKVMAHALPQYRQIHDSNKDQIQAEKGEHLALMSHVYADIIQFNLELYCMFSCSSQGAKLRHRFGVLSENSLWRPLDSRFTQLQQHFAKQTKWLEAITPLSTSPQDHSILLQHQRDYFDYLNFHPESQGEIEAKRMGRRMRRIARVKAWISDCCAYRDIYDLRARQRHPKTCSWFLSALEYCQWKNAPFDRQRANNDWHERVLFVQATPGFGKTFLADCVIDDLSTEAEDLNISDEPPSTIFFHFNSAHLYCTEPGDALRALATQLVHIHRHDRSTLDALSLLMRKTPSQELASSNDVLEVLSLLLRQHPTFLVIDGVDECVDSQLFLSWIPELCRKSDARVIFFSRPTIEIPLQYQKWDTGSPHIITLNETQNAHDIDLYLNENLNQLADQGYFGASMDRSLITSLASRSQGDFLWAGLLMKYLSSPDVSPDERRASLQQAHLLEGTESLYRLILIGLDRKAHGDKRVVADTFRWLAFSIKRLCIPKLQTALTIGSGHGHPANTRDTNLSNLAESLPRLTCGLVEVTNSTVLFFHRSTKVYLQSIECQDSMFSLFDESAAHGHLAARCLSYLANDIPKRPLQRLQPYIRPTALTTPSGLSIRTGSSRDSGYKSMSSASDTEASLLDPSTSQTPTFDLGMPFLRYAALCWPVHLTRALSTLTPAAPRAALTTEHTSSSFAHTPWLPVLSQFLTDRIAVTTWVEASWRYHLPPNLARLIPLLLSVKSEMPPATIEGREVKWVVQGLRQLSEALTELRDEYGASLGENASLIWQWNIQAATVGFWPVWDERRGGVHGA</sequence>
<feature type="domain" description="Nephrocystin 3-like N-terminal" evidence="2">
    <location>
        <begin position="286"/>
        <end position="462"/>
    </location>
</feature>
<name>A0A6A6SY43_9PLEO</name>
<dbReference type="AlphaFoldDB" id="A0A6A6SY43"/>
<dbReference type="OrthoDB" id="4772757at2759"/>
<dbReference type="InterPro" id="IPR027417">
    <property type="entry name" value="P-loop_NTPase"/>
</dbReference>
<dbReference type="Proteomes" id="UP000799324">
    <property type="component" value="Unassembled WGS sequence"/>
</dbReference>
<evidence type="ECO:0000313" key="3">
    <source>
        <dbReference type="EMBL" id="KAF2652460.1"/>
    </source>
</evidence>
<dbReference type="SUPFAM" id="SSF52540">
    <property type="entry name" value="P-loop containing nucleoside triphosphate hydrolases"/>
    <property type="match status" value="1"/>
</dbReference>
<keyword evidence="4" id="KW-1185">Reference proteome</keyword>
<gene>
    <name evidence="3" type="ORF">K491DRAFT_718890</name>
</gene>
<dbReference type="Pfam" id="PF24883">
    <property type="entry name" value="NPHP3_N"/>
    <property type="match status" value="1"/>
</dbReference>
<evidence type="ECO:0000256" key="1">
    <source>
        <dbReference type="ARBA" id="ARBA00022737"/>
    </source>
</evidence>
<dbReference type="InterPro" id="IPR056884">
    <property type="entry name" value="NPHP3-like_N"/>
</dbReference>
<evidence type="ECO:0000313" key="4">
    <source>
        <dbReference type="Proteomes" id="UP000799324"/>
    </source>
</evidence>
<proteinExistence type="predicted"/>
<dbReference type="PANTHER" id="PTHR10039">
    <property type="entry name" value="AMELOGENIN"/>
    <property type="match status" value="1"/>
</dbReference>
<dbReference type="PANTHER" id="PTHR10039:SF15">
    <property type="entry name" value="NACHT DOMAIN-CONTAINING PROTEIN"/>
    <property type="match status" value="1"/>
</dbReference>
<evidence type="ECO:0000259" key="2">
    <source>
        <dbReference type="Pfam" id="PF24883"/>
    </source>
</evidence>
<accession>A0A6A6SY43</accession>
<dbReference type="EMBL" id="MU004401">
    <property type="protein sequence ID" value="KAF2652460.1"/>
    <property type="molecule type" value="Genomic_DNA"/>
</dbReference>
<protein>
    <recommendedName>
        <fullName evidence="2">Nephrocystin 3-like N-terminal domain-containing protein</fullName>
    </recommendedName>
</protein>
<organism evidence="3 4">
    <name type="scientific">Lophiostoma macrostomum CBS 122681</name>
    <dbReference type="NCBI Taxonomy" id="1314788"/>
    <lineage>
        <taxon>Eukaryota</taxon>
        <taxon>Fungi</taxon>
        <taxon>Dikarya</taxon>
        <taxon>Ascomycota</taxon>
        <taxon>Pezizomycotina</taxon>
        <taxon>Dothideomycetes</taxon>
        <taxon>Pleosporomycetidae</taxon>
        <taxon>Pleosporales</taxon>
        <taxon>Lophiostomataceae</taxon>
        <taxon>Lophiostoma</taxon>
    </lineage>
</organism>
<reference evidence="3" key="1">
    <citation type="journal article" date="2020" name="Stud. Mycol.">
        <title>101 Dothideomycetes genomes: a test case for predicting lifestyles and emergence of pathogens.</title>
        <authorList>
            <person name="Haridas S."/>
            <person name="Albert R."/>
            <person name="Binder M."/>
            <person name="Bloem J."/>
            <person name="Labutti K."/>
            <person name="Salamov A."/>
            <person name="Andreopoulos B."/>
            <person name="Baker S."/>
            <person name="Barry K."/>
            <person name="Bills G."/>
            <person name="Bluhm B."/>
            <person name="Cannon C."/>
            <person name="Castanera R."/>
            <person name="Culley D."/>
            <person name="Daum C."/>
            <person name="Ezra D."/>
            <person name="Gonzalez J."/>
            <person name="Henrissat B."/>
            <person name="Kuo A."/>
            <person name="Liang C."/>
            <person name="Lipzen A."/>
            <person name="Lutzoni F."/>
            <person name="Magnuson J."/>
            <person name="Mondo S."/>
            <person name="Nolan M."/>
            <person name="Ohm R."/>
            <person name="Pangilinan J."/>
            <person name="Park H.-J."/>
            <person name="Ramirez L."/>
            <person name="Alfaro M."/>
            <person name="Sun H."/>
            <person name="Tritt A."/>
            <person name="Yoshinaga Y."/>
            <person name="Zwiers L.-H."/>
            <person name="Turgeon B."/>
            <person name="Goodwin S."/>
            <person name="Spatafora J."/>
            <person name="Crous P."/>
            <person name="Grigoriev I."/>
        </authorList>
    </citation>
    <scope>NUCLEOTIDE SEQUENCE</scope>
    <source>
        <strain evidence="3">CBS 122681</strain>
    </source>
</reference>
<dbReference type="Gene3D" id="3.40.50.300">
    <property type="entry name" value="P-loop containing nucleotide triphosphate hydrolases"/>
    <property type="match status" value="1"/>
</dbReference>
<keyword evidence="1" id="KW-0677">Repeat</keyword>